<dbReference type="RefSeq" id="WP_184707211.1">
    <property type="nucleotide sequence ID" value="NZ_JACHBG010000010.1"/>
</dbReference>
<evidence type="ECO:0000259" key="10">
    <source>
        <dbReference type="Pfam" id="PF00697"/>
    </source>
</evidence>
<name>A0A7X0IUG5_9HYPH</name>
<evidence type="ECO:0000256" key="4">
    <source>
        <dbReference type="ARBA" id="ARBA00022272"/>
    </source>
</evidence>
<dbReference type="Gene3D" id="3.20.20.70">
    <property type="entry name" value="Aldolase class I"/>
    <property type="match status" value="1"/>
</dbReference>
<comment type="pathway">
    <text evidence="2 9">Amino-acid biosynthesis; L-tryptophan biosynthesis; L-tryptophan from chorismate: step 3/5.</text>
</comment>
<dbReference type="CDD" id="cd00405">
    <property type="entry name" value="PRAI"/>
    <property type="match status" value="1"/>
</dbReference>
<comment type="caution">
    <text evidence="11">The sequence shown here is derived from an EMBL/GenBank/DDBJ whole genome shotgun (WGS) entry which is preliminary data.</text>
</comment>
<protein>
    <recommendedName>
        <fullName evidence="4 9">N-(5'-phosphoribosyl)anthranilate isomerase</fullName>
        <shortName evidence="9">PRAI</shortName>
        <ecNumber evidence="3 9">5.3.1.24</ecNumber>
    </recommendedName>
</protein>
<evidence type="ECO:0000256" key="7">
    <source>
        <dbReference type="ARBA" id="ARBA00023141"/>
    </source>
</evidence>
<sequence>MKVQIYTMQTVSEALAAAAAGVDYLGVTPSNRGLPGEINFDTAREIVDALKGKAERVALSVESDLDLIADMVAAVRPDVLHLCGDIKLVTPRHVQQLRERLLALYPRLKILQAIPMTGPEALDHAAAFEPYSDSFILDSVAAHIDGIGAAGVTHDWSLSREIVKRSKLPVILAGGLGPDNVKAAIAAVQPWAVDSLTHTNKPLPEGGFRKDIDKIAAFVEAAKAG</sequence>
<organism evidence="11 12">
    <name type="scientific">Rhizobium lusitanum</name>
    <dbReference type="NCBI Taxonomy" id="293958"/>
    <lineage>
        <taxon>Bacteria</taxon>
        <taxon>Pseudomonadati</taxon>
        <taxon>Pseudomonadota</taxon>
        <taxon>Alphaproteobacteria</taxon>
        <taxon>Hyphomicrobiales</taxon>
        <taxon>Rhizobiaceae</taxon>
        <taxon>Rhizobium/Agrobacterium group</taxon>
        <taxon>Rhizobium</taxon>
    </lineage>
</organism>
<accession>A0A7X0IUG5</accession>
<dbReference type="InterPro" id="IPR011060">
    <property type="entry name" value="RibuloseP-bd_barrel"/>
</dbReference>
<evidence type="ECO:0000256" key="1">
    <source>
        <dbReference type="ARBA" id="ARBA00001164"/>
    </source>
</evidence>
<dbReference type="InterPro" id="IPR013785">
    <property type="entry name" value="Aldolase_TIM"/>
</dbReference>
<keyword evidence="8 9" id="KW-0413">Isomerase</keyword>
<evidence type="ECO:0000256" key="9">
    <source>
        <dbReference type="HAMAP-Rule" id="MF_00135"/>
    </source>
</evidence>
<dbReference type="HAMAP" id="MF_00135">
    <property type="entry name" value="PRAI"/>
    <property type="match status" value="1"/>
</dbReference>
<dbReference type="InterPro" id="IPR001240">
    <property type="entry name" value="PRAI_dom"/>
</dbReference>
<comment type="catalytic activity">
    <reaction evidence="1 9">
        <text>N-(5-phospho-beta-D-ribosyl)anthranilate = 1-(2-carboxyphenylamino)-1-deoxy-D-ribulose 5-phosphate</text>
        <dbReference type="Rhea" id="RHEA:21540"/>
        <dbReference type="ChEBI" id="CHEBI:18277"/>
        <dbReference type="ChEBI" id="CHEBI:58613"/>
        <dbReference type="EC" id="5.3.1.24"/>
    </reaction>
</comment>
<dbReference type="Proteomes" id="UP000565576">
    <property type="component" value="Unassembled WGS sequence"/>
</dbReference>
<dbReference type="PANTHER" id="PTHR42894:SF1">
    <property type="entry name" value="N-(5'-PHOSPHORIBOSYL)ANTHRANILATE ISOMERASE"/>
    <property type="match status" value="1"/>
</dbReference>
<dbReference type="EC" id="5.3.1.24" evidence="3 9"/>
<reference evidence="11 12" key="1">
    <citation type="submission" date="2020-08" db="EMBL/GenBank/DDBJ databases">
        <title>Genomic Encyclopedia of Type Strains, Phase IV (KMG-V): Genome sequencing to study the core and pangenomes of soil and plant-associated prokaryotes.</title>
        <authorList>
            <person name="Whitman W."/>
        </authorList>
    </citation>
    <scope>NUCLEOTIDE SEQUENCE [LARGE SCALE GENOMIC DNA]</scope>
    <source>
        <strain evidence="11 12">SEMIA 4060</strain>
    </source>
</reference>
<evidence type="ECO:0000256" key="3">
    <source>
        <dbReference type="ARBA" id="ARBA00012572"/>
    </source>
</evidence>
<comment type="similarity">
    <text evidence="9">Belongs to the TrpF family.</text>
</comment>
<dbReference type="PANTHER" id="PTHR42894">
    <property type="entry name" value="N-(5'-PHOSPHORIBOSYL)ANTHRANILATE ISOMERASE"/>
    <property type="match status" value="1"/>
</dbReference>
<dbReference type="AlphaFoldDB" id="A0A7X0IUG5"/>
<evidence type="ECO:0000256" key="6">
    <source>
        <dbReference type="ARBA" id="ARBA00022822"/>
    </source>
</evidence>
<keyword evidence="6 9" id="KW-0822">Tryptophan biosynthesis</keyword>
<dbReference type="EMBL" id="JACHBG010000010">
    <property type="protein sequence ID" value="MBB6486867.1"/>
    <property type="molecule type" value="Genomic_DNA"/>
</dbReference>
<evidence type="ECO:0000256" key="5">
    <source>
        <dbReference type="ARBA" id="ARBA00022605"/>
    </source>
</evidence>
<dbReference type="SUPFAM" id="SSF51366">
    <property type="entry name" value="Ribulose-phoshate binding barrel"/>
    <property type="match status" value="1"/>
</dbReference>
<keyword evidence="5 9" id="KW-0028">Amino-acid biosynthesis</keyword>
<evidence type="ECO:0000313" key="12">
    <source>
        <dbReference type="Proteomes" id="UP000565576"/>
    </source>
</evidence>
<dbReference type="Pfam" id="PF00697">
    <property type="entry name" value="PRAI"/>
    <property type="match status" value="1"/>
</dbReference>
<dbReference type="GO" id="GO:0000162">
    <property type="term" value="P:L-tryptophan biosynthetic process"/>
    <property type="evidence" value="ECO:0007669"/>
    <property type="project" value="UniProtKB-UniRule"/>
</dbReference>
<evidence type="ECO:0000313" key="11">
    <source>
        <dbReference type="EMBL" id="MBB6486867.1"/>
    </source>
</evidence>
<dbReference type="GO" id="GO:0004640">
    <property type="term" value="F:phosphoribosylanthranilate isomerase activity"/>
    <property type="evidence" value="ECO:0007669"/>
    <property type="project" value="UniProtKB-UniRule"/>
</dbReference>
<feature type="domain" description="N-(5'phosphoribosyl) anthranilate isomerase (PRAI)" evidence="10">
    <location>
        <begin position="7"/>
        <end position="220"/>
    </location>
</feature>
<evidence type="ECO:0000256" key="2">
    <source>
        <dbReference type="ARBA" id="ARBA00004664"/>
    </source>
</evidence>
<evidence type="ECO:0000256" key="8">
    <source>
        <dbReference type="ARBA" id="ARBA00023235"/>
    </source>
</evidence>
<dbReference type="UniPathway" id="UPA00035">
    <property type="reaction ID" value="UER00042"/>
</dbReference>
<gene>
    <name evidence="9" type="primary">trpF</name>
    <name evidence="11" type="ORF">GGD46_004166</name>
</gene>
<dbReference type="InterPro" id="IPR044643">
    <property type="entry name" value="TrpF_fam"/>
</dbReference>
<proteinExistence type="inferred from homology"/>
<keyword evidence="7 9" id="KW-0057">Aromatic amino acid biosynthesis</keyword>